<dbReference type="InterPro" id="IPR003710">
    <property type="entry name" value="ApbA"/>
</dbReference>
<dbReference type="EC" id="1.1.1.169" evidence="3 10"/>
<evidence type="ECO:0000256" key="10">
    <source>
        <dbReference type="RuleBase" id="RU362068"/>
    </source>
</evidence>
<dbReference type="Proteomes" id="UP000439994">
    <property type="component" value="Unassembled WGS sequence"/>
</dbReference>
<sequence length="302" mass="33145">MQHPPIYILGQGAIGSLLAAKGQESKLNTIQIVRGDTDKNSRVELNGTVQHLRSKTRLKNIKSIDFLVIPTKAYDVENVLKELKPLLTLGAQVILSHNGLGTIELCKSLIGDIADIYFCTTSTGAYAKNNVIHLAGIGKSEWALVSKSPLVEDKIGKELNVKSVISTLFFNATQVSDILPVLWNKLAVNAVINPISAIHNCLNGDVLDHQHQQLTTSILEELVLVAKQQGLELKINELKKLVVDVANQTQHNSSSMREDVLNGRQTEIDFINGYIANQASLYQIPAPVNTYITSEIKALQRL</sequence>
<gene>
    <name evidence="13" type="ORF">GNP35_07285</name>
</gene>
<comment type="function">
    <text evidence="10">Catalyzes the NADPH-dependent reduction of ketopantoate into pantoic acid.</text>
</comment>
<dbReference type="InterPro" id="IPR008927">
    <property type="entry name" value="6-PGluconate_DH-like_C_sf"/>
</dbReference>
<feature type="domain" description="Ketopantoate reductase N-terminal" evidence="11">
    <location>
        <begin position="6"/>
        <end position="140"/>
    </location>
</feature>
<dbReference type="InterPro" id="IPR036291">
    <property type="entry name" value="NAD(P)-bd_dom_sf"/>
</dbReference>
<dbReference type="NCBIfam" id="TIGR00745">
    <property type="entry name" value="apbA_panE"/>
    <property type="match status" value="1"/>
</dbReference>
<evidence type="ECO:0000259" key="11">
    <source>
        <dbReference type="Pfam" id="PF02558"/>
    </source>
</evidence>
<dbReference type="SUPFAM" id="SSF51735">
    <property type="entry name" value="NAD(P)-binding Rossmann-fold domains"/>
    <property type="match status" value="1"/>
</dbReference>
<evidence type="ECO:0000256" key="5">
    <source>
        <dbReference type="ARBA" id="ARBA00022655"/>
    </source>
</evidence>
<keyword evidence="5 10" id="KW-0566">Pantothenate biosynthesis</keyword>
<dbReference type="GO" id="GO:0005737">
    <property type="term" value="C:cytoplasm"/>
    <property type="evidence" value="ECO:0007669"/>
    <property type="project" value="TreeGrafter"/>
</dbReference>
<evidence type="ECO:0000256" key="6">
    <source>
        <dbReference type="ARBA" id="ARBA00022857"/>
    </source>
</evidence>
<reference evidence="13 14" key="1">
    <citation type="submission" date="2019-11" db="EMBL/GenBank/DDBJ databases">
        <title>P. haliotis isolates from Z. marina roots.</title>
        <authorList>
            <person name="Cohen M."/>
            <person name="Jospin G."/>
            <person name="Eisen J.A."/>
            <person name="Coil D.A."/>
        </authorList>
    </citation>
    <scope>NUCLEOTIDE SEQUENCE [LARGE SCALE GENOMIC DNA]</scope>
    <source>
        <strain evidence="13 14">UCD-MCMsp1aY</strain>
    </source>
</reference>
<protein>
    <recommendedName>
        <fullName evidence="4 10">2-dehydropantoate 2-reductase</fullName>
        <ecNumber evidence="3 10">1.1.1.169</ecNumber>
    </recommendedName>
    <alternativeName>
        <fullName evidence="8 10">Ketopantoate reductase</fullName>
    </alternativeName>
</protein>
<dbReference type="PANTHER" id="PTHR43765">
    <property type="entry name" value="2-DEHYDROPANTOATE 2-REDUCTASE-RELATED"/>
    <property type="match status" value="1"/>
</dbReference>
<dbReference type="EMBL" id="WOCD01000003">
    <property type="protein sequence ID" value="MUH72296.1"/>
    <property type="molecule type" value="Genomic_DNA"/>
</dbReference>
<keyword evidence="7 10" id="KW-0560">Oxidoreductase</keyword>
<feature type="domain" description="Ketopantoate reductase C-terminal" evidence="12">
    <location>
        <begin position="177"/>
        <end position="300"/>
    </location>
</feature>
<accession>A0A6N8F6S4</accession>
<dbReference type="GO" id="GO:0015940">
    <property type="term" value="P:pantothenate biosynthetic process"/>
    <property type="evidence" value="ECO:0007669"/>
    <property type="project" value="UniProtKB-UniPathway"/>
</dbReference>
<evidence type="ECO:0000256" key="1">
    <source>
        <dbReference type="ARBA" id="ARBA00004994"/>
    </source>
</evidence>
<evidence type="ECO:0000313" key="14">
    <source>
        <dbReference type="Proteomes" id="UP000439994"/>
    </source>
</evidence>
<evidence type="ECO:0000256" key="7">
    <source>
        <dbReference type="ARBA" id="ARBA00023002"/>
    </source>
</evidence>
<keyword evidence="14" id="KW-1185">Reference proteome</keyword>
<keyword evidence="6 10" id="KW-0521">NADP</keyword>
<organism evidence="13 14">
    <name type="scientific">Psychrosphaera haliotis</name>
    <dbReference type="NCBI Taxonomy" id="555083"/>
    <lineage>
        <taxon>Bacteria</taxon>
        <taxon>Pseudomonadati</taxon>
        <taxon>Pseudomonadota</taxon>
        <taxon>Gammaproteobacteria</taxon>
        <taxon>Alteromonadales</taxon>
        <taxon>Pseudoalteromonadaceae</taxon>
        <taxon>Psychrosphaera</taxon>
    </lineage>
</organism>
<evidence type="ECO:0000256" key="2">
    <source>
        <dbReference type="ARBA" id="ARBA00007870"/>
    </source>
</evidence>
<dbReference type="InterPro" id="IPR013332">
    <property type="entry name" value="KPR_N"/>
</dbReference>
<dbReference type="Pfam" id="PF08546">
    <property type="entry name" value="ApbA_C"/>
    <property type="match status" value="1"/>
</dbReference>
<dbReference type="GO" id="GO:0050661">
    <property type="term" value="F:NADP binding"/>
    <property type="evidence" value="ECO:0007669"/>
    <property type="project" value="TreeGrafter"/>
</dbReference>
<dbReference type="AlphaFoldDB" id="A0A6N8F6S4"/>
<dbReference type="Gene3D" id="1.10.1040.10">
    <property type="entry name" value="N-(1-d-carboxylethyl)-l-norvaline Dehydrogenase, domain 2"/>
    <property type="match status" value="1"/>
</dbReference>
<dbReference type="InterPro" id="IPR013752">
    <property type="entry name" value="KPA_reductase"/>
</dbReference>
<evidence type="ECO:0000256" key="8">
    <source>
        <dbReference type="ARBA" id="ARBA00032024"/>
    </source>
</evidence>
<evidence type="ECO:0000256" key="4">
    <source>
        <dbReference type="ARBA" id="ARBA00019465"/>
    </source>
</evidence>
<dbReference type="InterPro" id="IPR013328">
    <property type="entry name" value="6PGD_dom2"/>
</dbReference>
<evidence type="ECO:0000313" key="13">
    <source>
        <dbReference type="EMBL" id="MUH72296.1"/>
    </source>
</evidence>
<comment type="pathway">
    <text evidence="1 10">Cofactor biosynthesis; (R)-pantothenate biosynthesis; (R)-pantoate from 3-methyl-2-oxobutanoate: step 2/2.</text>
</comment>
<proteinExistence type="inferred from homology"/>
<dbReference type="Gene3D" id="3.40.50.720">
    <property type="entry name" value="NAD(P)-binding Rossmann-like Domain"/>
    <property type="match status" value="1"/>
</dbReference>
<dbReference type="SUPFAM" id="SSF48179">
    <property type="entry name" value="6-phosphogluconate dehydrogenase C-terminal domain-like"/>
    <property type="match status" value="1"/>
</dbReference>
<comment type="similarity">
    <text evidence="2 10">Belongs to the ketopantoate reductase family.</text>
</comment>
<name>A0A6N8F6S4_9GAMM</name>
<dbReference type="Pfam" id="PF02558">
    <property type="entry name" value="ApbA"/>
    <property type="match status" value="1"/>
</dbReference>
<comment type="caution">
    <text evidence="13">The sequence shown here is derived from an EMBL/GenBank/DDBJ whole genome shotgun (WGS) entry which is preliminary data.</text>
</comment>
<dbReference type="UniPathway" id="UPA00028">
    <property type="reaction ID" value="UER00004"/>
</dbReference>
<comment type="catalytic activity">
    <reaction evidence="9 10">
        <text>(R)-pantoate + NADP(+) = 2-dehydropantoate + NADPH + H(+)</text>
        <dbReference type="Rhea" id="RHEA:16233"/>
        <dbReference type="ChEBI" id="CHEBI:11561"/>
        <dbReference type="ChEBI" id="CHEBI:15378"/>
        <dbReference type="ChEBI" id="CHEBI:15980"/>
        <dbReference type="ChEBI" id="CHEBI:57783"/>
        <dbReference type="ChEBI" id="CHEBI:58349"/>
        <dbReference type="EC" id="1.1.1.169"/>
    </reaction>
</comment>
<dbReference type="InterPro" id="IPR050838">
    <property type="entry name" value="Ketopantoate_reductase"/>
</dbReference>
<evidence type="ECO:0000256" key="3">
    <source>
        <dbReference type="ARBA" id="ARBA00013014"/>
    </source>
</evidence>
<evidence type="ECO:0000259" key="12">
    <source>
        <dbReference type="Pfam" id="PF08546"/>
    </source>
</evidence>
<dbReference type="RefSeq" id="WP_155695488.1">
    <property type="nucleotide sequence ID" value="NZ_WOCD01000003.1"/>
</dbReference>
<dbReference type="OrthoDB" id="6530772at2"/>
<evidence type="ECO:0000256" key="9">
    <source>
        <dbReference type="ARBA" id="ARBA00048793"/>
    </source>
</evidence>
<dbReference type="GO" id="GO:0008677">
    <property type="term" value="F:2-dehydropantoate 2-reductase activity"/>
    <property type="evidence" value="ECO:0007669"/>
    <property type="project" value="UniProtKB-EC"/>
</dbReference>
<dbReference type="PANTHER" id="PTHR43765:SF2">
    <property type="entry name" value="2-DEHYDROPANTOATE 2-REDUCTASE"/>
    <property type="match status" value="1"/>
</dbReference>